<keyword evidence="1" id="KW-0472">Membrane</keyword>
<keyword evidence="1" id="KW-0812">Transmembrane</keyword>
<organism evidence="2 3">
    <name type="scientific">Pelagibius litoralis</name>
    <dbReference type="NCBI Taxonomy" id="374515"/>
    <lineage>
        <taxon>Bacteria</taxon>
        <taxon>Pseudomonadati</taxon>
        <taxon>Pseudomonadota</taxon>
        <taxon>Alphaproteobacteria</taxon>
        <taxon>Rhodospirillales</taxon>
        <taxon>Rhodovibrionaceae</taxon>
        <taxon>Pelagibius</taxon>
    </lineage>
</organism>
<dbReference type="RefSeq" id="WP_167230699.1">
    <property type="nucleotide sequence ID" value="NZ_JAAQPH010000031.1"/>
</dbReference>
<reference evidence="2" key="1">
    <citation type="submission" date="2020-03" db="EMBL/GenBank/DDBJ databases">
        <title>Genome of Pelagibius litoralis DSM 21314T.</title>
        <authorList>
            <person name="Wang G."/>
        </authorList>
    </citation>
    <scope>NUCLEOTIDE SEQUENCE</scope>
    <source>
        <strain evidence="2">DSM 21314</strain>
    </source>
</reference>
<evidence type="ECO:0000313" key="2">
    <source>
        <dbReference type="EMBL" id="NIA72051.1"/>
    </source>
</evidence>
<proteinExistence type="predicted"/>
<feature type="transmembrane region" description="Helical" evidence="1">
    <location>
        <begin position="75"/>
        <end position="91"/>
    </location>
</feature>
<keyword evidence="3" id="KW-1185">Reference proteome</keyword>
<protein>
    <submittedName>
        <fullName evidence="2">Uncharacterized protein</fullName>
    </submittedName>
</protein>
<gene>
    <name evidence="2" type="ORF">HBA54_25960</name>
</gene>
<sequence>MSGFSKSILFLSSYAPLFAILAIKYYPVDCQVSLLAGIMTVVSILLFAGLFIGLSRTSAPQSIEVKTVGRRDSELLSYAITYFLPFLSLDLSNRYDLAAFLLLYAVIWLTYVRANAVHINPLFHVLGYRLFEIEDKPSGRLVTVITKSPFIRPNEVITVKLETSHSVGIQV</sequence>
<comment type="caution">
    <text evidence="2">The sequence shown here is derived from an EMBL/GenBank/DDBJ whole genome shotgun (WGS) entry which is preliminary data.</text>
</comment>
<feature type="transmembrane region" description="Helical" evidence="1">
    <location>
        <begin position="32"/>
        <end position="54"/>
    </location>
</feature>
<evidence type="ECO:0000256" key="1">
    <source>
        <dbReference type="SAM" id="Phobius"/>
    </source>
</evidence>
<dbReference type="EMBL" id="JAAQPH010000031">
    <property type="protein sequence ID" value="NIA72051.1"/>
    <property type="molecule type" value="Genomic_DNA"/>
</dbReference>
<dbReference type="Proteomes" id="UP000761264">
    <property type="component" value="Unassembled WGS sequence"/>
</dbReference>
<keyword evidence="1" id="KW-1133">Transmembrane helix</keyword>
<dbReference type="AlphaFoldDB" id="A0A967F380"/>
<feature type="transmembrane region" description="Helical" evidence="1">
    <location>
        <begin position="7"/>
        <end position="26"/>
    </location>
</feature>
<name>A0A967F380_9PROT</name>
<evidence type="ECO:0000313" key="3">
    <source>
        <dbReference type="Proteomes" id="UP000761264"/>
    </source>
</evidence>
<feature type="transmembrane region" description="Helical" evidence="1">
    <location>
        <begin position="97"/>
        <end position="114"/>
    </location>
</feature>
<accession>A0A967F380</accession>